<dbReference type="SMART" id="SM00091">
    <property type="entry name" value="PAS"/>
    <property type="match status" value="1"/>
</dbReference>
<dbReference type="SMART" id="SM00387">
    <property type="entry name" value="HATPase_c"/>
    <property type="match status" value="1"/>
</dbReference>
<dbReference type="InterPro" id="IPR003594">
    <property type="entry name" value="HATPase_dom"/>
</dbReference>
<evidence type="ECO:0000256" key="3">
    <source>
        <dbReference type="ARBA" id="ARBA00022553"/>
    </source>
</evidence>
<dbReference type="GO" id="GO:0000155">
    <property type="term" value="F:phosphorelay sensor kinase activity"/>
    <property type="evidence" value="ECO:0007669"/>
    <property type="project" value="InterPro"/>
</dbReference>
<dbReference type="SMART" id="SM00448">
    <property type="entry name" value="REC"/>
    <property type="match status" value="1"/>
</dbReference>
<dbReference type="RefSeq" id="WP_202246285.1">
    <property type="nucleotide sequence ID" value="NZ_JAESIY010000013.1"/>
</dbReference>
<dbReference type="InterPro" id="IPR003661">
    <property type="entry name" value="HisK_dim/P_dom"/>
</dbReference>
<evidence type="ECO:0000256" key="1">
    <source>
        <dbReference type="ARBA" id="ARBA00000085"/>
    </source>
</evidence>
<keyword evidence="4" id="KW-0808">Transferase</keyword>
<comment type="caution">
    <text evidence="11">The sequence shown here is derived from an EMBL/GenBank/DDBJ whole genome shotgun (WGS) entry which is preliminary data.</text>
</comment>
<dbReference type="Gene3D" id="3.30.565.10">
    <property type="entry name" value="Histidine kinase-like ATPase, C-terminal domain"/>
    <property type="match status" value="1"/>
</dbReference>
<dbReference type="Gene3D" id="1.10.287.130">
    <property type="match status" value="1"/>
</dbReference>
<dbReference type="AlphaFoldDB" id="A0A937FA40"/>
<dbReference type="InterPro" id="IPR029016">
    <property type="entry name" value="GAF-like_dom_sf"/>
</dbReference>
<evidence type="ECO:0000256" key="6">
    <source>
        <dbReference type="PROSITE-ProRule" id="PRU00169"/>
    </source>
</evidence>
<dbReference type="InterPro" id="IPR001789">
    <property type="entry name" value="Sig_transdc_resp-reg_receiver"/>
</dbReference>
<dbReference type="CDD" id="cd17546">
    <property type="entry name" value="REC_hyHK_CKI1_RcsC-like"/>
    <property type="match status" value="1"/>
</dbReference>
<dbReference type="InterPro" id="IPR035965">
    <property type="entry name" value="PAS-like_dom_sf"/>
</dbReference>
<feature type="domain" description="Histidine kinase" evidence="7">
    <location>
        <begin position="451"/>
        <end position="672"/>
    </location>
</feature>
<dbReference type="InterPro" id="IPR036641">
    <property type="entry name" value="HPT_dom_sf"/>
</dbReference>
<proteinExistence type="predicted"/>
<dbReference type="Gene3D" id="3.30.450.20">
    <property type="entry name" value="PAS domain"/>
    <property type="match status" value="2"/>
</dbReference>
<dbReference type="FunFam" id="3.30.565.10:FF:000010">
    <property type="entry name" value="Sensor histidine kinase RcsC"/>
    <property type="match status" value="1"/>
</dbReference>
<dbReference type="PROSITE" id="PS50110">
    <property type="entry name" value="RESPONSE_REGULATORY"/>
    <property type="match status" value="1"/>
</dbReference>
<keyword evidence="5" id="KW-0418">Kinase</keyword>
<dbReference type="PROSITE" id="PS50113">
    <property type="entry name" value="PAC"/>
    <property type="match status" value="1"/>
</dbReference>
<evidence type="ECO:0000313" key="12">
    <source>
        <dbReference type="Proteomes" id="UP000659388"/>
    </source>
</evidence>
<dbReference type="SUPFAM" id="SSF52172">
    <property type="entry name" value="CheY-like"/>
    <property type="match status" value="1"/>
</dbReference>
<feature type="domain" description="PAS" evidence="9">
    <location>
        <begin position="10"/>
        <end position="80"/>
    </location>
</feature>
<dbReference type="Proteomes" id="UP000659388">
    <property type="component" value="Unassembled WGS sequence"/>
</dbReference>
<dbReference type="GO" id="GO:0005886">
    <property type="term" value="C:plasma membrane"/>
    <property type="evidence" value="ECO:0007669"/>
    <property type="project" value="UniProtKB-SubCell"/>
</dbReference>
<dbReference type="SUPFAM" id="SSF55785">
    <property type="entry name" value="PYP-like sensor domain (PAS domain)"/>
    <property type="match status" value="2"/>
</dbReference>
<dbReference type="CDD" id="cd00130">
    <property type="entry name" value="PAS"/>
    <property type="match status" value="1"/>
</dbReference>
<dbReference type="InterPro" id="IPR036097">
    <property type="entry name" value="HisK_dim/P_sf"/>
</dbReference>
<dbReference type="SUPFAM" id="SSF55874">
    <property type="entry name" value="ATPase domain of HSP90 chaperone/DNA topoisomerase II/histidine kinase"/>
    <property type="match status" value="1"/>
</dbReference>
<dbReference type="SMART" id="SM00065">
    <property type="entry name" value="GAF"/>
    <property type="match status" value="1"/>
</dbReference>
<dbReference type="InterPro" id="IPR000700">
    <property type="entry name" value="PAS-assoc_C"/>
</dbReference>
<dbReference type="Pfam" id="PF02518">
    <property type="entry name" value="HATPase_c"/>
    <property type="match status" value="1"/>
</dbReference>
<evidence type="ECO:0000259" key="9">
    <source>
        <dbReference type="PROSITE" id="PS50112"/>
    </source>
</evidence>
<dbReference type="NCBIfam" id="TIGR00229">
    <property type="entry name" value="sensory_box"/>
    <property type="match status" value="1"/>
</dbReference>
<dbReference type="InterPro" id="IPR005467">
    <property type="entry name" value="His_kinase_dom"/>
</dbReference>
<dbReference type="PROSITE" id="PS50112">
    <property type="entry name" value="PAS"/>
    <property type="match status" value="1"/>
</dbReference>
<dbReference type="PRINTS" id="PR00344">
    <property type="entry name" value="BCTRLSENSOR"/>
</dbReference>
<evidence type="ECO:0000313" key="11">
    <source>
        <dbReference type="EMBL" id="MBL3658490.1"/>
    </source>
</evidence>
<feature type="domain" description="PAC" evidence="10">
    <location>
        <begin position="382"/>
        <end position="433"/>
    </location>
</feature>
<dbReference type="GO" id="GO:0005524">
    <property type="term" value="F:ATP binding"/>
    <property type="evidence" value="ECO:0007669"/>
    <property type="project" value="UniProtKB-KW"/>
</dbReference>
<dbReference type="Pfam" id="PF00512">
    <property type="entry name" value="HisKA"/>
    <property type="match status" value="1"/>
</dbReference>
<evidence type="ECO:0000259" key="8">
    <source>
        <dbReference type="PROSITE" id="PS50110"/>
    </source>
</evidence>
<feature type="modified residue" description="4-aspartylphosphate" evidence="6">
    <location>
        <position position="746"/>
    </location>
</feature>
<evidence type="ECO:0000256" key="5">
    <source>
        <dbReference type="ARBA" id="ARBA00022777"/>
    </source>
</evidence>
<feature type="domain" description="Response regulatory" evidence="8">
    <location>
        <begin position="697"/>
        <end position="814"/>
    </location>
</feature>
<dbReference type="EC" id="2.7.13.3" evidence="2"/>
<dbReference type="GO" id="GO:0006355">
    <property type="term" value="P:regulation of DNA-templated transcription"/>
    <property type="evidence" value="ECO:0007669"/>
    <property type="project" value="InterPro"/>
</dbReference>
<dbReference type="PANTHER" id="PTHR45339:SF3">
    <property type="entry name" value="HISTIDINE KINASE"/>
    <property type="match status" value="1"/>
</dbReference>
<evidence type="ECO:0000259" key="10">
    <source>
        <dbReference type="PROSITE" id="PS50113"/>
    </source>
</evidence>
<reference evidence="11" key="1">
    <citation type="submission" date="2021-01" db="EMBL/GenBank/DDBJ databases">
        <title>Fulvivirga kasyanovii gen. nov., sp nov., a novel member of the phylum Bacteroidetes isolated from seawater in a mussel farm.</title>
        <authorList>
            <person name="Zhao L.-H."/>
            <person name="Wang Z.-J."/>
        </authorList>
    </citation>
    <scope>NUCLEOTIDE SEQUENCE</scope>
    <source>
        <strain evidence="11">2943</strain>
    </source>
</reference>
<evidence type="ECO:0000259" key="7">
    <source>
        <dbReference type="PROSITE" id="PS50109"/>
    </source>
</evidence>
<evidence type="ECO:0000256" key="2">
    <source>
        <dbReference type="ARBA" id="ARBA00012438"/>
    </source>
</evidence>
<dbReference type="Gene3D" id="3.30.450.40">
    <property type="match status" value="1"/>
</dbReference>
<dbReference type="SUPFAM" id="SSF47226">
    <property type="entry name" value="Histidine-containing phosphotransfer domain, HPT domain"/>
    <property type="match status" value="1"/>
</dbReference>
<dbReference type="SUPFAM" id="SSF47384">
    <property type="entry name" value="Homodimeric domain of signal transducing histidine kinase"/>
    <property type="match status" value="1"/>
</dbReference>
<dbReference type="CDD" id="cd00082">
    <property type="entry name" value="HisKA"/>
    <property type="match status" value="1"/>
</dbReference>
<comment type="catalytic activity">
    <reaction evidence="1">
        <text>ATP + protein L-histidine = ADP + protein N-phospho-L-histidine.</text>
        <dbReference type="EC" id="2.7.13.3"/>
    </reaction>
</comment>
<sequence length="946" mass="107532">MSERTKIPSSTSNFEEIVESLEDMIYELDNHGCFKYANASLVKYSGYSKEELQQIPYFKIVKPEQRDELVNFYKNQRDKKQADTYFEFILVAKNGDEIWVGQNVHMSFQDEIVTSIRAVARNINHLKASTEIILNNESQLNELIAHIDLFNQMTLSLHLSEQEQIHQAIEILSTYFELPVGIICKIENDHFHIIDFYTSDSGVKLNAEIGLKNTYCALPYEEKKIISIENTSHSTYEKRESIANFNVKTFIGVPIWVNGKCYGSFNLLSPTPKASSFSKREIEFIWLVCNWLSNVIEKRDYELLLKRQSQLLKDTQNMANIGHWEVDLLQQSIFWSDITKRIHEVEPDFVPTMEAAFQFYDESSKPVISELINHAVTNGEGWECKLGIISAKGNHKWVRTIGSVEWQNEKVSKLIGVFQDFTHEKKQEEELIRAKEEAENASQAKADFLSVMSHEIRTPLNAVIGLAHILLEEKPQDHQLENLNTLKFSAENLLSLINDILDFNKLEAGRVDIEAIDFNLLDTIKGIKQSLVLRAKKQPIDIQTRIDIKVPEYVKGDSTRLSQILNNLTGNALKFTSEGHIIISAHVTEETQDTISIQFSVKDSGIGIANDKHEQIFNKFSQAEIETTRKFGGTGLGLAITKKLINIMGGEIRVESILGEGANFFFTLTFEKSNKKAVEETKSNISDISNESLKGVSILLVEDNIVNQMVATKFLDMWEIQVDTAENGLEALSKVSEGTYDLILMDLQMPEMDGYTASREIRAMGGDFNKIPIIALTASALSDIRSNVLEAGMNDFVSKPFNPKDLFEKISQNLNKELSKTNSASPKPKPKPQFINLAKLEALADKNIPLMIKLLQTFTQEMMKFKDRYIEAMKQKDIDALKSAHHKISPTLKMLEIRLLETQIAKGEDLLSTEDYDQRAMTNNVMNVKQLTNTIIDLCHKKLNTL</sequence>
<keyword evidence="3 6" id="KW-0597">Phosphoprotein</keyword>
<dbReference type="PANTHER" id="PTHR45339">
    <property type="entry name" value="HYBRID SIGNAL TRANSDUCTION HISTIDINE KINASE J"/>
    <property type="match status" value="1"/>
</dbReference>
<dbReference type="Pfam" id="PF01590">
    <property type="entry name" value="GAF"/>
    <property type="match status" value="1"/>
</dbReference>
<dbReference type="InterPro" id="IPR011006">
    <property type="entry name" value="CheY-like_superfamily"/>
</dbReference>
<keyword evidence="12" id="KW-1185">Reference proteome</keyword>
<name>A0A937FA40_9BACT</name>
<dbReference type="PROSITE" id="PS50109">
    <property type="entry name" value="HIS_KIN"/>
    <property type="match status" value="1"/>
</dbReference>
<dbReference type="CDD" id="cd16922">
    <property type="entry name" value="HATPase_EvgS-ArcB-TorS-like"/>
    <property type="match status" value="1"/>
</dbReference>
<dbReference type="InterPro" id="IPR004358">
    <property type="entry name" value="Sig_transdc_His_kin-like_C"/>
</dbReference>
<accession>A0A937FA40</accession>
<dbReference type="Pfam" id="PF00072">
    <property type="entry name" value="Response_reg"/>
    <property type="match status" value="1"/>
</dbReference>
<dbReference type="InterPro" id="IPR003018">
    <property type="entry name" value="GAF"/>
</dbReference>
<dbReference type="SMART" id="SM00388">
    <property type="entry name" value="HisKA"/>
    <property type="match status" value="1"/>
</dbReference>
<dbReference type="InterPro" id="IPR013767">
    <property type="entry name" value="PAS_fold"/>
</dbReference>
<dbReference type="Gene3D" id="1.20.120.160">
    <property type="entry name" value="HPT domain"/>
    <property type="match status" value="1"/>
</dbReference>
<organism evidence="11 12">
    <name type="scientific">Fulvivirga sediminis</name>
    <dbReference type="NCBI Taxonomy" id="2803949"/>
    <lineage>
        <taxon>Bacteria</taxon>
        <taxon>Pseudomonadati</taxon>
        <taxon>Bacteroidota</taxon>
        <taxon>Cytophagia</taxon>
        <taxon>Cytophagales</taxon>
        <taxon>Fulvivirgaceae</taxon>
        <taxon>Fulvivirga</taxon>
    </lineage>
</organism>
<dbReference type="Pfam" id="PF00989">
    <property type="entry name" value="PAS"/>
    <property type="match status" value="1"/>
</dbReference>
<evidence type="ECO:0000256" key="4">
    <source>
        <dbReference type="ARBA" id="ARBA00022679"/>
    </source>
</evidence>
<protein>
    <recommendedName>
        <fullName evidence="2">histidine kinase</fullName>
        <ecNumber evidence="2">2.7.13.3</ecNumber>
    </recommendedName>
</protein>
<dbReference type="SUPFAM" id="SSF55781">
    <property type="entry name" value="GAF domain-like"/>
    <property type="match status" value="1"/>
</dbReference>
<dbReference type="InterPro" id="IPR000014">
    <property type="entry name" value="PAS"/>
</dbReference>
<gene>
    <name evidence="11" type="ORF">JL102_20220</name>
</gene>
<dbReference type="Gene3D" id="3.40.50.2300">
    <property type="match status" value="1"/>
</dbReference>
<dbReference type="EMBL" id="JAESIY010000013">
    <property type="protein sequence ID" value="MBL3658490.1"/>
    <property type="molecule type" value="Genomic_DNA"/>
</dbReference>
<dbReference type="InterPro" id="IPR036890">
    <property type="entry name" value="HATPase_C_sf"/>
</dbReference>